<evidence type="ECO:0000313" key="2">
    <source>
        <dbReference type="Proteomes" id="UP000473574"/>
    </source>
</evidence>
<reference evidence="1 2" key="1">
    <citation type="journal article" date="2020" name="Microb. Ecol.">
        <title>Ecogenomics of the Marine Benthic Filamentous Cyanobacterium Adonisia.</title>
        <authorList>
            <person name="Walter J.M."/>
            <person name="Coutinho F.H."/>
            <person name="Leomil L."/>
            <person name="Hargreaves P.I."/>
            <person name="Campeao M.E."/>
            <person name="Vieira V.V."/>
            <person name="Silva B.S."/>
            <person name="Fistarol G.O."/>
            <person name="Salomon P.S."/>
            <person name="Sawabe T."/>
            <person name="Mino S."/>
            <person name="Hosokawa M."/>
            <person name="Miyashita H."/>
            <person name="Maruyama F."/>
            <person name="van Verk M.C."/>
            <person name="Dutilh B.E."/>
            <person name="Thompson C.C."/>
            <person name="Thompson F.L."/>
        </authorList>
    </citation>
    <scope>NUCLEOTIDE SEQUENCE [LARGE SCALE GENOMIC DNA]</scope>
    <source>
        <strain evidence="1 2">CCMR0082</strain>
    </source>
</reference>
<name>A0A6M0SA00_9CYAN</name>
<dbReference type="EMBL" id="QZCE01000002">
    <property type="protein sequence ID" value="NEZ65250.1"/>
    <property type="molecule type" value="Genomic_DNA"/>
</dbReference>
<comment type="caution">
    <text evidence="1">The sequence shown here is derived from an EMBL/GenBank/DDBJ whole genome shotgun (WGS) entry which is preliminary data.</text>
</comment>
<gene>
    <name evidence="1" type="ORF">D0962_21145</name>
</gene>
<accession>A0A6M0SA00</accession>
<sequence length="81" mass="9348">MSIKTSSGFEILRFSDSEYDEITVEIQYRGEQIAQLNKDRGVRLIEIEILTDYIDPSFLPKFLLSDFLSVLSEAKKLLENS</sequence>
<dbReference type="Proteomes" id="UP000473574">
    <property type="component" value="Unassembled WGS sequence"/>
</dbReference>
<protein>
    <submittedName>
        <fullName evidence="1">Uncharacterized protein</fullName>
    </submittedName>
</protein>
<evidence type="ECO:0000313" key="1">
    <source>
        <dbReference type="EMBL" id="NEZ65250.1"/>
    </source>
</evidence>
<organism evidence="1 2">
    <name type="scientific">Adonisia turfae CCMR0082</name>
    <dbReference type="NCBI Taxonomy" id="2304604"/>
    <lineage>
        <taxon>Bacteria</taxon>
        <taxon>Bacillati</taxon>
        <taxon>Cyanobacteriota</taxon>
        <taxon>Adonisia</taxon>
        <taxon>Adonisia turfae</taxon>
    </lineage>
</organism>
<proteinExistence type="predicted"/>
<dbReference type="AlphaFoldDB" id="A0A6M0SA00"/>